<feature type="transmembrane region" description="Helical" evidence="1">
    <location>
        <begin position="29"/>
        <end position="51"/>
    </location>
</feature>
<sequence length="114" mass="12429">MSGTEKMREGRGLSFISSALLSDSKLAHLFSLLFVAYIQFFPLLSFCTFALPHGLESDIHAVLAHNLGHSGSGSLHSCILLLCFSVFLLLILDFGCCSAFIAPFWSLRQQSASD</sequence>
<keyword evidence="1" id="KW-1133">Transmembrane helix</keyword>
<evidence type="ECO:0000256" key="1">
    <source>
        <dbReference type="SAM" id="Phobius"/>
    </source>
</evidence>
<feature type="transmembrane region" description="Helical" evidence="1">
    <location>
        <begin position="79"/>
        <end position="105"/>
    </location>
</feature>
<evidence type="ECO:0000313" key="3">
    <source>
        <dbReference type="Proteomes" id="UP001476798"/>
    </source>
</evidence>
<dbReference type="Proteomes" id="UP001476798">
    <property type="component" value="Unassembled WGS sequence"/>
</dbReference>
<name>A0ABV0PGU2_9TELE</name>
<evidence type="ECO:0000313" key="2">
    <source>
        <dbReference type="EMBL" id="MEQ2182696.1"/>
    </source>
</evidence>
<keyword evidence="3" id="KW-1185">Reference proteome</keyword>
<proteinExistence type="predicted"/>
<gene>
    <name evidence="2" type="ORF">GOODEAATRI_024931</name>
</gene>
<comment type="caution">
    <text evidence="2">The sequence shown here is derived from an EMBL/GenBank/DDBJ whole genome shotgun (WGS) entry which is preliminary data.</text>
</comment>
<organism evidence="2 3">
    <name type="scientific">Goodea atripinnis</name>
    <dbReference type="NCBI Taxonomy" id="208336"/>
    <lineage>
        <taxon>Eukaryota</taxon>
        <taxon>Metazoa</taxon>
        <taxon>Chordata</taxon>
        <taxon>Craniata</taxon>
        <taxon>Vertebrata</taxon>
        <taxon>Euteleostomi</taxon>
        <taxon>Actinopterygii</taxon>
        <taxon>Neopterygii</taxon>
        <taxon>Teleostei</taxon>
        <taxon>Neoteleostei</taxon>
        <taxon>Acanthomorphata</taxon>
        <taxon>Ovalentaria</taxon>
        <taxon>Atherinomorphae</taxon>
        <taxon>Cyprinodontiformes</taxon>
        <taxon>Goodeidae</taxon>
        <taxon>Goodea</taxon>
    </lineage>
</organism>
<dbReference type="EMBL" id="JAHRIO010072826">
    <property type="protein sequence ID" value="MEQ2182696.1"/>
    <property type="molecule type" value="Genomic_DNA"/>
</dbReference>
<keyword evidence="1" id="KW-0812">Transmembrane</keyword>
<accession>A0ABV0PGU2</accession>
<keyword evidence="1" id="KW-0472">Membrane</keyword>
<reference evidence="2 3" key="1">
    <citation type="submission" date="2021-06" db="EMBL/GenBank/DDBJ databases">
        <authorList>
            <person name="Palmer J.M."/>
        </authorList>
    </citation>
    <scope>NUCLEOTIDE SEQUENCE [LARGE SCALE GENOMIC DNA]</scope>
    <source>
        <strain evidence="2 3">GA_2019</strain>
        <tissue evidence="2">Muscle</tissue>
    </source>
</reference>
<protein>
    <submittedName>
        <fullName evidence="2">Uncharacterized protein</fullName>
    </submittedName>
</protein>